<dbReference type="OrthoDB" id="1338396at2"/>
<comment type="caution">
    <text evidence="1">The sequence shown here is derived from an EMBL/GenBank/DDBJ whole genome shotgun (WGS) entry which is preliminary data.</text>
</comment>
<keyword evidence="2" id="KW-1185">Reference proteome</keyword>
<sequence length="215" mass="26122">MNYYDEKEFTTKTKISRSKLYRFYKKNEELKTETKLQGKRLYPENHLKYFSSEIMFDENKLLQLENQSMRNLIDCLVDKDSLQYRLWQMEWDFFFTVAYKTDRNKKSCFRQINAVFEEILCKYGDKTEIRLFFTTEPFTNRVGFHNHFVLYVGDVKLHQEIVVLIQNYFSYDKTDVKKYDRYKAGLFYASKEGLVNEDWDILGNNLGKEKFNNEN</sequence>
<evidence type="ECO:0000313" key="1">
    <source>
        <dbReference type="EMBL" id="TWI09357.1"/>
    </source>
</evidence>
<evidence type="ECO:0000313" key="2">
    <source>
        <dbReference type="Proteomes" id="UP000319848"/>
    </source>
</evidence>
<proteinExistence type="predicted"/>
<gene>
    <name evidence="1" type="ORF">IP98_02519</name>
</gene>
<dbReference type="Proteomes" id="UP000319848">
    <property type="component" value="Unassembled WGS sequence"/>
</dbReference>
<organism evidence="1 2">
    <name type="scientific">Flavobacterium cauense R2A-7</name>
    <dbReference type="NCBI Taxonomy" id="1341154"/>
    <lineage>
        <taxon>Bacteria</taxon>
        <taxon>Pseudomonadati</taxon>
        <taxon>Bacteroidota</taxon>
        <taxon>Flavobacteriia</taxon>
        <taxon>Flavobacteriales</taxon>
        <taxon>Flavobacteriaceae</taxon>
        <taxon>Flavobacterium</taxon>
    </lineage>
</organism>
<reference evidence="1 2" key="1">
    <citation type="journal article" date="2015" name="Stand. Genomic Sci.">
        <title>Genomic Encyclopedia of Bacterial and Archaeal Type Strains, Phase III: the genomes of soil and plant-associated and newly described type strains.</title>
        <authorList>
            <person name="Whitman W.B."/>
            <person name="Woyke T."/>
            <person name="Klenk H.P."/>
            <person name="Zhou Y."/>
            <person name="Lilburn T.G."/>
            <person name="Beck B.J."/>
            <person name="De Vos P."/>
            <person name="Vandamme P."/>
            <person name="Eisen J.A."/>
            <person name="Garrity G."/>
            <person name="Hugenholtz P."/>
            <person name="Kyrpides N.C."/>
        </authorList>
    </citation>
    <scope>NUCLEOTIDE SEQUENCE [LARGE SCALE GENOMIC DNA]</scope>
    <source>
        <strain evidence="1 2">CGMCC 1.7270</strain>
    </source>
</reference>
<dbReference type="AlphaFoldDB" id="V6RYY7"/>
<dbReference type="RefSeq" id="WP_023571117.1">
    <property type="nucleotide sequence ID" value="NZ_AVBI01000018.1"/>
</dbReference>
<name>V6RYY7_9FLAO</name>
<dbReference type="EMBL" id="VLKQ01000012">
    <property type="protein sequence ID" value="TWI09357.1"/>
    <property type="molecule type" value="Genomic_DNA"/>
</dbReference>
<accession>V6RYY7</accession>
<protein>
    <recommendedName>
        <fullName evidence="3">Bacteriophage replication gene A protein</fullName>
    </recommendedName>
</protein>
<evidence type="ECO:0008006" key="3">
    <source>
        <dbReference type="Google" id="ProtNLM"/>
    </source>
</evidence>